<dbReference type="KEGG" id="nbe:Back2_22240"/>
<keyword evidence="2" id="KW-1185">Reference proteome</keyword>
<dbReference type="AlphaFoldDB" id="A0A3G9IG26"/>
<dbReference type="EMBL" id="AP019307">
    <property type="protein sequence ID" value="BBH17937.1"/>
    <property type="molecule type" value="Genomic_DNA"/>
</dbReference>
<organism evidence="1 2">
    <name type="scientific">Nocardioides baekrokdamisoli</name>
    <dbReference type="NCBI Taxonomy" id="1804624"/>
    <lineage>
        <taxon>Bacteria</taxon>
        <taxon>Bacillati</taxon>
        <taxon>Actinomycetota</taxon>
        <taxon>Actinomycetes</taxon>
        <taxon>Propionibacteriales</taxon>
        <taxon>Nocardioidaceae</taxon>
        <taxon>Nocardioides</taxon>
    </lineage>
</organism>
<reference evidence="1 2" key="1">
    <citation type="submission" date="2018-11" db="EMBL/GenBank/DDBJ databases">
        <title>Complete genome sequence of Nocardioides baekrokdamisoli strain KCTC 39748.</title>
        <authorList>
            <person name="Kang S.W."/>
            <person name="Lee K.C."/>
            <person name="Kim K.K."/>
            <person name="Kim J.S."/>
            <person name="Kim D.S."/>
            <person name="Ko S.H."/>
            <person name="Yang S.H."/>
            <person name="Shin Y.K."/>
            <person name="Lee J.S."/>
        </authorList>
    </citation>
    <scope>NUCLEOTIDE SEQUENCE [LARGE SCALE GENOMIC DNA]</scope>
    <source>
        <strain evidence="1 2">KCTC 39748</strain>
    </source>
</reference>
<accession>A0A3G9IG26</accession>
<proteinExistence type="predicted"/>
<evidence type="ECO:0000313" key="2">
    <source>
        <dbReference type="Proteomes" id="UP000271573"/>
    </source>
</evidence>
<dbReference type="RefSeq" id="WP_125569320.1">
    <property type="nucleotide sequence ID" value="NZ_AP019307.1"/>
</dbReference>
<evidence type="ECO:0000313" key="1">
    <source>
        <dbReference type="EMBL" id="BBH17937.1"/>
    </source>
</evidence>
<dbReference type="OrthoDB" id="5188280at2"/>
<dbReference type="Proteomes" id="UP000271573">
    <property type="component" value="Chromosome"/>
</dbReference>
<sequence>MSDFKRPLTPGDRFFDQIDDGIDPEKVQEAAERSAAALIRGAAGGDADLASRVVHLAETEGIEAIADAWAGSPSDSLAGSLWRLYLLRGWVYANPFQAAREFDAGKARSQVARVVAGVAEPPGPDEVRAMIDEVLRGIVVGDYADVLLRAAAFTHVVAVGRASLQELPTEDAKRMLVLAEQLEHAARHELAGHLGAAGTED</sequence>
<name>A0A3G9IG26_9ACTN</name>
<gene>
    <name evidence="1" type="ORF">Back2_22240</name>
</gene>
<protein>
    <submittedName>
        <fullName evidence="1">Uncharacterized protein</fullName>
    </submittedName>
</protein>